<dbReference type="PANTHER" id="PTHR43581:SF4">
    <property type="entry name" value="ATP_GTP PHOSPHATASE"/>
    <property type="match status" value="1"/>
</dbReference>
<dbReference type="EMBL" id="MF344561">
    <property type="protein sequence ID" value="AVE18224.1"/>
    <property type="molecule type" value="Genomic_DNA"/>
</dbReference>
<reference evidence="7" key="1">
    <citation type="journal article" date="2019" name="Front. Microbiol.">
        <title>Sequencing and Genomic Diversity Analysis of IncHI5 Plasmids.</title>
        <authorList>
            <person name="Liang Q."/>
            <person name="Jiang X."/>
            <person name="Hu L."/>
            <person name="Yin Z."/>
            <person name="Gao B."/>
            <person name="Zhao Y."/>
            <person name="Yang W."/>
            <person name="Yang H."/>
            <person name="Tong Y."/>
            <person name="Li W."/>
            <person name="Jiang L."/>
            <person name="Zhou D."/>
        </authorList>
    </citation>
    <scope>NUCLEOTIDE SEQUENCE</scope>
    <source>
        <strain evidence="3">11219</strain>
        <strain evidence="4">12208</strain>
        <strain evidence="5">13190</strain>
        <strain evidence="6">13450</strain>
        <strain evidence="7">19051</strain>
        <plasmid evidence="3">p11219-IMP</plasmid>
        <plasmid evidence="4">p12208-IMP</plasmid>
        <plasmid evidence="5">p13190-VIM</plasmid>
        <plasmid evidence="6">p13450-IMP</plasmid>
        <plasmid evidence="7">p19051-IMP</plasmid>
    </source>
</reference>
<dbReference type="Gene3D" id="3.40.50.300">
    <property type="entry name" value="P-loop containing nucleotide triphosphate hydrolases"/>
    <property type="match status" value="1"/>
</dbReference>
<dbReference type="EMBL" id="MF344565">
    <property type="protein sequence ID" value="AVE19644.1"/>
    <property type="molecule type" value="Genomic_DNA"/>
</dbReference>
<evidence type="ECO:0000313" key="3">
    <source>
        <dbReference type="EMBL" id="AVE18224.1"/>
    </source>
</evidence>
<dbReference type="EMBL" id="MF344564">
    <property type="protein sequence ID" value="AVE19309.1"/>
    <property type="molecule type" value="Genomic_DNA"/>
</dbReference>
<evidence type="ECO:0000313" key="6">
    <source>
        <dbReference type="EMBL" id="AVE19309.1"/>
    </source>
</evidence>
<dbReference type="SUPFAM" id="SSF52540">
    <property type="entry name" value="P-loop containing nucleoside triphosphate hydrolases"/>
    <property type="match status" value="1"/>
</dbReference>
<name>A0A2L1KC49_KLEPN</name>
<dbReference type="PANTHER" id="PTHR43581">
    <property type="entry name" value="ATP/GTP PHOSPHATASE"/>
    <property type="match status" value="1"/>
</dbReference>
<dbReference type="InterPro" id="IPR051396">
    <property type="entry name" value="Bact_Antivir_Def_Nuclease"/>
</dbReference>
<evidence type="ECO:0000313" key="5">
    <source>
        <dbReference type="EMBL" id="AVE18864.1"/>
    </source>
</evidence>
<evidence type="ECO:0000313" key="7">
    <source>
        <dbReference type="EMBL" id="AVE19644.1"/>
    </source>
</evidence>
<geneLocation type="plasmid" evidence="6">
    <name>p13450-IMP</name>
</geneLocation>
<evidence type="ECO:0000259" key="1">
    <source>
        <dbReference type="Pfam" id="PF13175"/>
    </source>
</evidence>
<evidence type="ECO:0000313" key="4">
    <source>
        <dbReference type="EMBL" id="AVE18531.1"/>
    </source>
</evidence>
<keyword evidence="7" id="KW-0540">Nuclease</keyword>
<proteinExistence type="predicted"/>
<dbReference type="InterPro" id="IPR034139">
    <property type="entry name" value="TOPRIM_OLD"/>
</dbReference>
<dbReference type="InterPro" id="IPR041685">
    <property type="entry name" value="AAA_GajA/Old/RecF-like"/>
</dbReference>
<feature type="domain" description="Endonuclease GajA/Old nuclease/RecF-like AAA" evidence="1">
    <location>
        <begin position="25"/>
        <end position="420"/>
    </location>
</feature>
<dbReference type="Pfam" id="PF20469">
    <property type="entry name" value="OLD-like_TOPRIM"/>
    <property type="match status" value="1"/>
</dbReference>
<dbReference type="Pfam" id="PF13175">
    <property type="entry name" value="AAA_15"/>
    <property type="match status" value="1"/>
</dbReference>
<sequence>MTNCMNNTKSSLNILFLYSIWKILMRLHTLKINGFKRIHNAQVKFGDATFLIGSNNAGKSSVLKAIEWLLSDKKRMASDCFCSEVDAETGENKISCKEIILEAEFRNVPDDAKTWRGFKGRVFSYDPTDSGETGNSIFYRKSYTLGEDVLIELKSLKRELKKEFENLKKPLDFIESGVDAAIITELFSSLEKNISGSEKSKLELIDDIWDVTEEEIWDKNPGGIGGVVLSRLPSFLLIPAESGANEIEDKTGVLQKTLNELFKDVRGGSDNYKRAQECLNELAKELNPSDEKSEFGIMMGELNKVLCGVFPESKIYAFADLSNPDTALSPTFSIEMSSNIRTTVSNQGTGMVRAAVFGLLRFRQEWLRKRGEDARSLIIGFEEPEIYLHPSAANQMRDIIYDLSGLSSQIIATTHSPYLIDLSRKPRQVLNRFHYESSHTSINPFSVTEKYKQLSEDDKNYVKMIMKLDDHMSRIFFTKKVIVVEGDTEEIVFKEALRRVPALSRNKILTNTELVKARGKAAIIGLIKYLSALDVDFIVIHDRDQGVKGAEVFNPHILEAAGDHEKVIVVEECIEDLLGYPAPKSEKPFNAYQQTLGWGDDFDGIPDKLKEVMQRIYNTWL</sequence>
<organism evidence="7">
    <name type="scientific">Klebsiella pneumoniae</name>
    <dbReference type="NCBI Taxonomy" id="573"/>
    <lineage>
        <taxon>Bacteria</taxon>
        <taxon>Pseudomonadati</taxon>
        <taxon>Pseudomonadota</taxon>
        <taxon>Gammaproteobacteria</taxon>
        <taxon>Enterobacterales</taxon>
        <taxon>Enterobacteriaceae</taxon>
        <taxon>Klebsiella/Raoultella group</taxon>
        <taxon>Klebsiella</taxon>
        <taxon>Klebsiella pneumoniae complex</taxon>
    </lineage>
</organism>
<gene>
    <name evidence="7" type="primary">ybjD</name>
</gene>
<dbReference type="GO" id="GO:0004519">
    <property type="term" value="F:endonuclease activity"/>
    <property type="evidence" value="ECO:0007669"/>
    <property type="project" value="UniProtKB-KW"/>
</dbReference>
<protein>
    <submittedName>
        <fullName evidence="7">ATP-dependent endonuclease of the OLD family protein YbjD</fullName>
    </submittedName>
</protein>
<keyword evidence="7" id="KW-0255">Endonuclease</keyword>
<keyword evidence="7" id="KW-0378">Hydrolase</keyword>
<geneLocation type="plasmid" evidence="7">
    <name>p19051-IMP</name>
</geneLocation>
<feature type="domain" description="OLD protein-like TOPRIM" evidence="2">
    <location>
        <begin position="476"/>
        <end position="544"/>
    </location>
</feature>
<dbReference type="EMBL" id="MF344562">
    <property type="protein sequence ID" value="AVE18531.1"/>
    <property type="molecule type" value="Genomic_DNA"/>
</dbReference>
<dbReference type="InterPro" id="IPR027417">
    <property type="entry name" value="P-loop_NTPase"/>
</dbReference>
<geneLocation type="plasmid" evidence="5">
    <name>p13190-VIM</name>
</geneLocation>
<dbReference type="EMBL" id="MF344563">
    <property type="protein sequence ID" value="AVE18864.1"/>
    <property type="molecule type" value="Genomic_DNA"/>
</dbReference>
<geneLocation type="plasmid" evidence="4">
    <name>p12208-IMP</name>
</geneLocation>
<accession>A0A2L1KC49</accession>
<evidence type="ECO:0000259" key="2">
    <source>
        <dbReference type="Pfam" id="PF20469"/>
    </source>
</evidence>
<keyword evidence="7" id="KW-0614">Plasmid</keyword>
<geneLocation type="plasmid" evidence="3">
    <name>p11219-IMP</name>
</geneLocation>
<dbReference type="AlphaFoldDB" id="A0A2L1KC49"/>